<gene>
    <name evidence="2" type="ORF">LCGC14_1357120</name>
</gene>
<keyword evidence="1" id="KW-0175">Coiled coil</keyword>
<accession>A0A0F9MPJ6</accession>
<protein>
    <submittedName>
        <fullName evidence="2">Uncharacterized protein</fullName>
    </submittedName>
</protein>
<evidence type="ECO:0000256" key="1">
    <source>
        <dbReference type="SAM" id="Coils"/>
    </source>
</evidence>
<name>A0A0F9MPJ6_9ZZZZ</name>
<sequence>MNLNWIQKAELEQRKYQEQVRLYKQEVENEKRLWEEKQERENIPEDFEPAYDSYSRYVWQPKAELEQIIQQNNGLPMESIGNGWFGIHFGGDEWIAILAEDYGRGGIVCEVEFSQLPDDVFETPDEDKNFGKVDSGMLVSRNPIIPAQCISIKWEKDTQEAINDSGFEYDSEWFWQTASTKTNWLQKIAQQGEYFRINARWATDSGPSVL</sequence>
<dbReference type="EMBL" id="LAZR01008445">
    <property type="protein sequence ID" value="KKM78725.1"/>
    <property type="molecule type" value="Genomic_DNA"/>
</dbReference>
<dbReference type="AlphaFoldDB" id="A0A0F9MPJ6"/>
<organism evidence="2">
    <name type="scientific">marine sediment metagenome</name>
    <dbReference type="NCBI Taxonomy" id="412755"/>
    <lineage>
        <taxon>unclassified sequences</taxon>
        <taxon>metagenomes</taxon>
        <taxon>ecological metagenomes</taxon>
    </lineage>
</organism>
<comment type="caution">
    <text evidence="2">The sequence shown here is derived from an EMBL/GenBank/DDBJ whole genome shotgun (WGS) entry which is preliminary data.</text>
</comment>
<proteinExistence type="predicted"/>
<evidence type="ECO:0000313" key="2">
    <source>
        <dbReference type="EMBL" id="KKM78725.1"/>
    </source>
</evidence>
<reference evidence="2" key="1">
    <citation type="journal article" date="2015" name="Nature">
        <title>Complex archaea that bridge the gap between prokaryotes and eukaryotes.</title>
        <authorList>
            <person name="Spang A."/>
            <person name="Saw J.H."/>
            <person name="Jorgensen S.L."/>
            <person name="Zaremba-Niedzwiedzka K."/>
            <person name="Martijn J."/>
            <person name="Lind A.E."/>
            <person name="van Eijk R."/>
            <person name="Schleper C."/>
            <person name="Guy L."/>
            <person name="Ettema T.J."/>
        </authorList>
    </citation>
    <scope>NUCLEOTIDE SEQUENCE</scope>
</reference>
<feature type="coiled-coil region" evidence="1">
    <location>
        <begin position="6"/>
        <end position="33"/>
    </location>
</feature>